<evidence type="ECO:0000256" key="4">
    <source>
        <dbReference type="ARBA" id="ARBA00022490"/>
    </source>
</evidence>
<feature type="binding site" evidence="7">
    <location>
        <position position="223"/>
    </location>
    <ligand>
        <name>substrate</name>
    </ligand>
</feature>
<protein>
    <recommendedName>
        <fullName evidence="7 8">Triosephosphate isomerase</fullName>
        <shortName evidence="7">TIM</shortName>
        <shortName evidence="7">TPI</shortName>
        <ecNumber evidence="7 8">5.3.1.1</ecNumber>
    </recommendedName>
    <alternativeName>
        <fullName evidence="7">Triose-phosphate isomerase</fullName>
    </alternativeName>
</protein>
<evidence type="ECO:0000256" key="1">
    <source>
        <dbReference type="ARBA" id="ARBA00004680"/>
    </source>
</evidence>
<comment type="caution">
    <text evidence="9">The sequence shown here is derived from an EMBL/GenBank/DDBJ whole genome shotgun (WGS) entry which is preliminary data.</text>
</comment>
<dbReference type="EMBL" id="LBSM01000012">
    <property type="protein sequence ID" value="KKQ17971.1"/>
    <property type="molecule type" value="Genomic_DNA"/>
</dbReference>
<dbReference type="HAMAP" id="MF_00147_B">
    <property type="entry name" value="TIM_B"/>
    <property type="match status" value="1"/>
</dbReference>
<dbReference type="GO" id="GO:0019563">
    <property type="term" value="P:glycerol catabolic process"/>
    <property type="evidence" value="ECO:0007669"/>
    <property type="project" value="TreeGrafter"/>
</dbReference>
<dbReference type="PANTHER" id="PTHR21139:SF42">
    <property type="entry name" value="TRIOSEPHOSPHATE ISOMERASE"/>
    <property type="match status" value="1"/>
</dbReference>
<dbReference type="GO" id="GO:0004807">
    <property type="term" value="F:triose-phosphate isomerase activity"/>
    <property type="evidence" value="ECO:0007669"/>
    <property type="project" value="UniProtKB-UniRule"/>
</dbReference>
<dbReference type="UniPathway" id="UPA00138"/>
<feature type="binding site" evidence="7">
    <location>
        <begin position="244"/>
        <end position="245"/>
    </location>
    <ligand>
        <name>substrate</name>
    </ligand>
</feature>
<evidence type="ECO:0000256" key="6">
    <source>
        <dbReference type="ARBA" id="ARBA00023235"/>
    </source>
</evidence>
<dbReference type="PANTHER" id="PTHR21139">
    <property type="entry name" value="TRIOSEPHOSPHATE ISOMERASE"/>
    <property type="match status" value="1"/>
</dbReference>
<dbReference type="AlphaFoldDB" id="A0A0G0IPL7"/>
<keyword evidence="3 7" id="KW-0312">Gluconeogenesis</keyword>
<feature type="binding site" evidence="7">
    <location>
        <position position="183"/>
    </location>
    <ligand>
        <name>substrate</name>
    </ligand>
</feature>
<evidence type="ECO:0000313" key="10">
    <source>
        <dbReference type="Proteomes" id="UP000034508"/>
    </source>
</evidence>
<dbReference type="InterPro" id="IPR000652">
    <property type="entry name" value="Triosephosphate_isomerase"/>
</dbReference>
<dbReference type="PROSITE" id="PS51440">
    <property type="entry name" value="TIM_2"/>
    <property type="match status" value="1"/>
</dbReference>
<dbReference type="PATRIC" id="fig|1618331.3.peg.669"/>
<sequence>MRRPIIVGNWKMNTTLSDAVVLANSIKKAAEDLDCVEIVLCPPFTWLVPLAEDLEKAPKNLSLGAQNMWFADSGAMTGEISPVMIKNLVKYVILGHSERRSHFNESNALINDKIHSAFNHGLTPIVCVGELKKISEEKRGRGRPTQVDIKSDITHQLAEALKGVTAEKAEKIIVAYEPVWAIGTGHAATGGYAASVIEKLRAVFAKKYNQSLAERVRILYGGSVDSGNVSEFMYQPEIDGVLAGGSSLKAKEFISICRGAGGTS</sequence>
<dbReference type="PROSITE" id="PS00171">
    <property type="entry name" value="TIM_1"/>
    <property type="match status" value="1"/>
</dbReference>
<dbReference type="GO" id="GO:0046166">
    <property type="term" value="P:glyceraldehyde-3-phosphate biosynthetic process"/>
    <property type="evidence" value="ECO:0007669"/>
    <property type="project" value="TreeGrafter"/>
</dbReference>
<gene>
    <name evidence="7" type="primary">tpiA</name>
    <name evidence="9" type="ORF">US31_C0012G0012</name>
</gene>
<dbReference type="GO" id="GO:0005829">
    <property type="term" value="C:cytosol"/>
    <property type="evidence" value="ECO:0007669"/>
    <property type="project" value="TreeGrafter"/>
</dbReference>
<organism evidence="9 10">
    <name type="scientific">Berkelbacteria bacterium GW2011_GWA1_36_9</name>
    <dbReference type="NCBI Taxonomy" id="1618331"/>
    <lineage>
        <taxon>Bacteria</taxon>
        <taxon>Candidatus Berkelbacteria</taxon>
    </lineage>
</organism>
<evidence type="ECO:0000256" key="3">
    <source>
        <dbReference type="ARBA" id="ARBA00022432"/>
    </source>
</evidence>
<proteinExistence type="inferred from homology"/>
<comment type="catalytic activity">
    <reaction evidence="7 8">
        <text>D-glyceraldehyde 3-phosphate = dihydroxyacetone phosphate</text>
        <dbReference type="Rhea" id="RHEA:18585"/>
        <dbReference type="ChEBI" id="CHEBI:57642"/>
        <dbReference type="ChEBI" id="CHEBI:59776"/>
        <dbReference type="EC" id="5.3.1.1"/>
    </reaction>
</comment>
<feature type="binding site" evidence="7">
    <location>
        <begin position="9"/>
        <end position="11"/>
    </location>
    <ligand>
        <name>substrate</name>
    </ligand>
</feature>
<dbReference type="Gene3D" id="3.20.20.70">
    <property type="entry name" value="Aldolase class I"/>
    <property type="match status" value="1"/>
</dbReference>
<evidence type="ECO:0000313" key="9">
    <source>
        <dbReference type="EMBL" id="KKQ17971.1"/>
    </source>
</evidence>
<feature type="active site" description="Proton acceptor" evidence="7">
    <location>
        <position position="177"/>
    </location>
</feature>
<dbReference type="UniPathway" id="UPA00109">
    <property type="reaction ID" value="UER00189"/>
</dbReference>
<evidence type="ECO:0000256" key="7">
    <source>
        <dbReference type="HAMAP-Rule" id="MF_00147"/>
    </source>
</evidence>
<dbReference type="InterPro" id="IPR013785">
    <property type="entry name" value="Aldolase_TIM"/>
</dbReference>
<dbReference type="SUPFAM" id="SSF51351">
    <property type="entry name" value="Triosephosphate isomerase (TIM)"/>
    <property type="match status" value="1"/>
</dbReference>
<keyword evidence="6 7" id="KW-0413">Isomerase</keyword>
<comment type="subcellular location">
    <subcellularLocation>
        <location evidence="7 8">Cytoplasm</location>
    </subcellularLocation>
</comment>
<dbReference type="InterPro" id="IPR020861">
    <property type="entry name" value="Triosephosphate_isomerase_AS"/>
</dbReference>
<feature type="active site" description="Electrophile" evidence="7">
    <location>
        <position position="96"/>
    </location>
</feature>
<dbReference type="InterPro" id="IPR022896">
    <property type="entry name" value="TrioseP_Isoase_bac/euk"/>
</dbReference>
<dbReference type="NCBIfam" id="TIGR00419">
    <property type="entry name" value="tim"/>
    <property type="match status" value="1"/>
</dbReference>
<dbReference type="CDD" id="cd00311">
    <property type="entry name" value="TIM"/>
    <property type="match status" value="1"/>
</dbReference>
<keyword evidence="4 7" id="KW-0963">Cytoplasm</keyword>
<comment type="function">
    <text evidence="7">Involved in the gluconeogenesis. Catalyzes stereospecifically the conversion of dihydroxyacetone phosphate (DHAP) to D-glyceraldehyde-3-phosphate (G3P).</text>
</comment>
<evidence type="ECO:0000256" key="2">
    <source>
        <dbReference type="ARBA" id="ARBA00007422"/>
    </source>
</evidence>
<reference evidence="9 10" key="1">
    <citation type="journal article" date="2015" name="Nature">
        <title>rRNA introns, odd ribosomes, and small enigmatic genomes across a large radiation of phyla.</title>
        <authorList>
            <person name="Brown C.T."/>
            <person name="Hug L.A."/>
            <person name="Thomas B.C."/>
            <person name="Sharon I."/>
            <person name="Castelle C.J."/>
            <person name="Singh A."/>
            <person name="Wilkins M.J."/>
            <person name="Williams K.H."/>
            <person name="Banfield J.F."/>
        </authorList>
    </citation>
    <scope>NUCLEOTIDE SEQUENCE [LARGE SCALE GENOMIC DNA]</scope>
</reference>
<dbReference type="FunFam" id="3.20.20.70:FF:000016">
    <property type="entry name" value="Triosephosphate isomerase"/>
    <property type="match status" value="1"/>
</dbReference>
<comment type="pathway">
    <text evidence="7 8">Carbohydrate biosynthesis; gluconeogenesis.</text>
</comment>
<dbReference type="Proteomes" id="UP000034508">
    <property type="component" value="Unassembled WGS sequence"/>
</dbReference>
<dbReference type="InterPro" id="IPR035990">
    <property type="entry name" value="TIM_sf"/>
</dbReference>
<name>A0A0G0IPL7_9BACT</name>
<dbReference type="EC" id="5.3.1.1" evidence="7 8"/>
<accession>A0A0G0IPL7</accession>
<evidence type="ECO:0000256" key="8">
    <source>
        <dbReference type="RuleBase" id="RU363013"/>
    </source>
</evidence>
<comment type="subunit">
    <text evidence="7 8">Homodimer.</text>
</comment>
<dbReference type="Pfam" id="PF00121">
    <property type="entry name" value="TIM"/>
    <property type="match status" value="1"/>
</dbReference>
<keyword evidence="5 7" id="KW-0324">Glycolysis</keyword>
<dbReference type="GO" id="GO:0006094">
    <property type="term" value="P:gluconeogenesis"/>
    <property type="evidence" value="ECO:0007669"/>
    <property type="project" value="UniProtKB-UniRule"/>
</dbReference>
<dbReference type="GO" id="GO:0006096">
    <property type="term" value="P:glycolytic process"/>
    <property type="evidence" value="ECO:0007669"/>
    <property type="project" value="UniProtKB-UniRule"/>
</dbReference>
<comment type="pathway">
    <text evidence="1 7 8">Carbohydrate degradation; glycolysis; D-glyceraldehyde 3-phosphate from glycerone phosphate: step 1/1.</text>
</comment>
<evidence type="ECO:0000256" key="5">
    <source>
        <dbReference type="ARBA" id="ARBA00023152"/>
    </source>
</evidence>
<comment type="similarity">
    <text evidence="2 7 8">Belongs to the triosephosphate isomerase family.</text>
</comment>